<dbReference type="InterPro" id="IPR036834">
    <property type="entry name" value="Bcl-2-like_sf"/>
</dbReference>
<accession>A0A9Q1H0T4</accession>
<organism evidence="1 2">
    <name type="scientific">Holothuria leucospilota</name>
    <name type="common">Black long sea cucumber</name>
    <name type="synonym">Mertensiothuria leucospilota</name>
    <dbReference type="NCBI Taxonomy" id="206669"/>
    <lineage>
        <taxon>Eukaryota</taxon>
        <taxon>Metazoa</taxon>
        <taxon>Echinodermata</taxon>
        <taxon>Eleutherozoa</taxon>
        <taxon>Echinozoa</taxon>
        <taxon>Holothuroidea</taxon>
        <taxon>Aspidochirotacea</taxon>
        <taxon>Aspidochirotida</taxon>
        <taxon>Holothuriidae</taxon>
        <taxon>Holothuria</taxon>
    </lineage>
</organism>
<dbReference type="Gene3D" id="1.10.437.10">
    <property type="entry name" value="Blc2-like"/>
    <property type="match status" value="1"/>
</dbReference>
<protein>
    <submittedName>
        <fullName evidence="1">Uncharacterized protein</fullName>
    </submittedName>
</protein>
<gene>
    <name evidence="1" type="ORF">HOLleu_27389</name>
</gene>
<evidence type="ECO:0000313" key="1">
    <source>
        <dbReference type="EMBL" id="KAJ8030852.1"/>
    </source>
</evidence>
<dbReference type="Proteomes" id="UP001152320">
    <property type="component" value="Chromosome 13"/>
</dbReference>
<name>A0A9Q1H0T4_HOLLE</name>
<evidence type="ECO:0000313" key="2">
    <source>
        <dbReference type="Proteomes" id="UP001152320"/>
    </source>
</evidence>
<proteinExistence type="predicted"/>
<dbReference type="AlphaFoldDB" id="A0A9Q1H0T4"/>
<sequence length="60" mass="6781">MVYVFAARLAKYCQTQGRDEIVVEDLGRYAGGDVACHLKHLTEEQGGWVITPFCHHFIEA</sequence>
<keyword evidence="2" id="KW-1185">Reference proteome</keyword>
<dbReference type="OrthoDB" id="6021377at2759"/>
<comment type="caution">
    <text evidence="1">The sequence shown here is derived from an EMBL/GenBank/DDBJ whole genome shotgun (WGS) entry which is preliminary data.</text>
</comment>
<dbReference type="EMBL" id="JAIZAY010000013">
    <property type="protein sequence ID" value="KAJ8030852.1"/>
    <property type="molecule type" value="Genomic_DNA"/>
</dbReference>
<reference evidence="1" key="1">
    <citation type="submission" date="2021-10" db="EMBL/GenBank/DDBJ databases">
        <title>Tropical sea cucumber genome reveals ecological adaptation and Cuvierian tubules defense mechanism.</title>
        <authorList>
            <person name="Chen T."/>
        </authorList>
    </citation>
    <scope>NUCLEOTIDE SEQUENCE</scope>
    <source>
        <strain evidence="1">Nanhai2018</strain>
        <tissue evidence="1">Muscle</tissue>
    </source>
</reference>
<dbReference type="GO" id="GO:0042981">
    <property type="term" value="P:regulation of apoptotic process"/>
    <property type="evidence" value="ECO:0007669"/>
    <property type="project" value="InterPro"/>
</dbReference>